<evidence type="ECO:0000313" key="2">
    <source>
        <dbReference type="Proteomes" id="UP000270866"/>
    </source>
</evidence>
<dbReference type="AlphaFoldDB" id="A0A3L6MUC9"/>
<name>A0A3L6MUC9_FUSOX</name>
<dbReference type="Proteomes" id="UP000270866">
    <property type="component" value="Unassembled WGS sequence"/>
</dbReference>
<comment type="caution">
    <text evidence="1">The sequence shown here is derived from an EMBL/GenBank/DDBJ whole genome shotgun (WGS) entry which is preliminary data.</text>
</comment>
<protein>
    <submittedName>
        <fullName evidence="1">Uncharacterized protein</fullName>
    </submittedName>
</protein>
<proteinExistence type="predicted"/>
<gene>
    <name evidence="1" type="ORF">BFJ65_g17106</name>
</gene>
<dbReference type="EMBL" id="MRCU01000014">
    <property type="protein sequence ID" value="RKK08444.1"/>
    <property type="molecule type" value="Genomic_DNA"/>
</dbReference>
<sequence>MPSVNLTVSSSRSTSAFFYHLIAMGFFTPYAETKPHDNVCLIKADESNPDTLPKLTIVIEQKSINPRKISVTVEF</sequence>
<evidence type="ECO:0000313" key="1">
    <source>
        <dbReference type="EMBL" id="RKK08444.1"/>
    </source>
</evidence>
<reference evidence="1 2" key="1">
    <citation type="journal article" date="2018" name="Sci. Rep.">
        <title>Characterisation of pathogen-specific regions and novel effector candidates in Fusarium oxysporum f. sp. cepae.</title>
        <authorList>
            <person name="Armitage A.D."/>
            <person name="Taylor A."/>
            <person name="Sobczyk M.K."/>
            <person name="Baxter L."/>
            <person name="Greenfield B.P."/>
            <person name="Bates H.J."/>
            <person name="Wilson F."/>
            <person name="Jackson A.C."/>
            <person name="Ott S."/>
            <person name="Harrison R.J."/>
            <person name="Clarkson J.P."/>
        </authorList>
    </citation>
    <scope>NUCLEOTIDE SEQUENCE [LARGE SCALE GENOMIC DNA]</scope>
    <source>
        <strain evidence="1 2">FoC_Fus2</strain>
    </source>
</reference>
<organism evidence="1 2">
    <name type="scientific">Fusarium oxysporum f. sp. cepae</name>
    <dbReference type="NCBI Taxonomy" id="396571"/>
    <lineage>
        <taxon>Eukaryota</taxon>
        <taxon>Fungi</taxon>
        <taxon>Dikarya</taxon>
        <taxon>Ascomycota</taxon>
        <taxon>Pezizomycotina</taxon>
        <taxon>Sordariomycetes</taxon>
        <taxon>Hypocreomycetidae</taxon>
        <taxon>Hypocreales</taxon>
        <taxon>Nectriaceae</taxon>
        <taxon>Fusarium</taxon>
        <taxon>Fusarium oxysporum species complex</taxon>
    </lineage>
</organism>
<accession>A0A3L6MUC9</accession>